<reference evidence="1 2" key="1">
    <citation type="journal article" date="2006" name="Science">
        <title>Phytophthora genome sequences uncover evolutionary origins and mechanisms of pathogenesis.</title>
        <authorList>
            <person name="Tyler B.M."/>
            <person name="Tripathy S."/>
            <person name="Zhang X."/>
            <person name="Dehal P."/>
            <person name="Jiang R.H."/>
            <person name="Aerts A."/>
            <person name="Arredondo F.D."/>
            <person name="Baxter L."/>
            <person name="Bensasson D."/>
            <person name="Beynon J.L."/>
            <person name="Chapman J."/>
            <person name="Damasceno C.M."/>
            <person name="Dorrance A.E."/>
            <person name="Dou D."/>
            <person name="Dickerman A.W."/>
            <person name="Dubchak I.L."/>
            <person name="Garbelotto M."/>
            <person name="Gijzen M."/>
            <person name="Gordon S.G."/>
            <person name="Govers F."/>
            <person name="Grunwald N.J."/>
            <person name="Huang W."/>
            <person name="Ivors K.L."/>
            <person name="Jones R.W."/>
            <person name="Kamoun S."/>
            <person name="Krampis K."/>
            <person name="Lamour K.H."/>
            <person name="Lee M.K."/>
            <person name="McDonald W.H."/>
            <person name="Medina M."/>
            <person name="Meijer H.J."/>
            <person name="Nordberg E.K."/>
            <person name="Maclean D.J."/>
            <person name="Ospina-Giraldo M.D."/>
            <person name="Morris P.F."/>
            <person name="Phuntumart V."/>
            <person name="Putnam N.H."/>
            <person name="Rash S."/>
            <person name="Rose J.K."/>
            <person name="Sakihama Y."/>
            <person name="Salamov A.A."/>
            <person name="Savidor A."/>
            <person name="Scheuring C.F."/>
            <person name="Smith B.M."/>
            <person name="Sobral B.W."/>
            <person name="Terry A."/>
            <person name="Torto-Alalibo T.A."/>
            <person name="Win J."/>
            <person name="Xu Z."/>
            <person name="Zhang H."/>
            <person name="Grigoriev I.V."/>
            <person name="Rokhsar D.S."/>
            <person name="Boore J.L."/>
        </authorList>
    </citation>
    <scope>NUCLEOTIDE SEQUENCE [LARGE SCALE GENOMIC DNA]</scope>
    <source>
        <strain evidence="1 2">P6497</strain>
    </source>
</reference>
<protein>
    <submittedName>
        <fullName evidence="1">Uncharacterized protein</fullName>
    </submittedName>
</protein>
<dbReference type="RefSeq" id="XP_009527022.1">
    <property type="nucleotide sequence ID" value="XM_009528727.1"/>
</dbReference>
<gene>
    <name evidence="1" type="ORF">PHYSODRAFT_449221</name>
</gene>
<evidence type="ECO:0000313" key="2">
    <source>
        <dbReference type="Proteomes" id="UP000002640"/>
    </source>
</evidence>
<dbReference type="InParanoid" id="G4ZFM7"/>
<proteinExistence type="predicted"/>
<organism evidence="1 2">
    <name type="scientific">Phytophthora sojae (strain P6497)</name>
    <name type="common">Soybean stem and root rot agent</name>
    <name type="synonym">Phytophthora megasperma f. sp. glycines</name>
    <dbReference type="NCBI Taxonomy" id="1094619"/>
    <lineage>
        <taxon>Eukaryota</taxon>
        <taxon>Sar</taxon>
        <taxon>Stramenopiles</taxon>
        <taxon>Oomycota</taxon>
        <taxon>Peronosporomycetes</taxon>
        <taxon>Peronosporales</taxon>
        <taxon>Peronosporaceae</taxon>
        <taxon>Phytophthora</taxon>
    </lineage>
</organism>
<dbReference type="EMBL" id="JH159154">
    <property type="protein sequence ID" value="EGZ17964.1"/>
    <property type="molecule type" value="Genomic_DNA"/>
</dbReference>
<dbReference type="GeneID" id="20652889"/>
<dbReference type="Proteomes" id="UP000002640">
    <property type="component" value="Unassembled WGS sequence"/>
</dbReference>
<feature type="non-terminal residue" evidence="1">
    <location>
        <position position="1"/>
    </location>
</feature>
<accession>G4ZFM7</accession>
<feature type="non-terminal residue" evidence="1">
    <location>
        <position position="113"/>
    </location>
</feature>
<dbReference type="KEGG" id="psoj:PHYSODRAFT_449221"/>
<name>G4ZFM7_PHYSP</name>
<sequence>CLITSTMLYPIAFRRLDSVGQIFYVGLVPVIKIIGRNVISGLIGDRYDMKAETVIFHVEVFSVLCMSVALHDSAKLTTTLAVMAVDVVQSKVTLNDIDKMMNRTNIVLLANGH</sequence>
<evidence type="ECO:0000313" key="1">
    <source>
        <dbReference type="EMBL" id="EGZ17964.1"/>
    </source>
</evidence>
<dbReference type="AlphaFoldDB" id="G4ZFM7"/>
<keyword evidence="2" id="KW-1185">Reference proteome</keyword>